<gene>
    <name evidence="1" type="ORF">BofuT4_uP062510.1</name>
</gene>
<dbReference type="Proteomes" id="UP000008177">
    <property type="component" value="Unplaced contigs"/>
</dbReference>
<protein>
    <submittedName>
        <fullName evidence="1">Uncharacterized protein</fullName>
    </submittedName>
</protein>
<evidence type="ECO:0000313" key="1">
    <source>
        <dbReference type="EMBL" id="CCD33853.1"/>
    </source>
</evidence>
<dbReference type="AlphaFoldDB" id="G2XTI5"/>
<evidence type="ECO:0000313" key="2">
    <source>
        <dbReference type="Proteomes" id="UP000008177"/>
    </source>
</evidence>
<dbReference type="EMBL" id="FQ790266">
    <property type="protein sequence ID" value="CCD33853.1"/>
    <property type="molecule type" value="Genomic_DNA"/>
</dbReference>
<dbReference type="InParanoid" id="G2XTI5"/>
<sequence length="50" mass="5734">MSCRSERKLHRINLTPSFKRDPFAPTMVMRTAFLNGFKHVDPLPFGSVKA</sequence>
<name>G2XTI5_BOTF4</name>
<dbReference type="HOGENOM" id="CLU_3124772_0_0_1"/>
<accession>G2XTI5</accession>
<organism evidence="1 2">
    <name type="scientific">Botryotinia fuckeliana (strain T4)</name>
    <name type="common">Noble rot fungus</name>
    <name type="synonym">Botrytis cinerea</name>
    <dbReference type="NCBI Taxonomy" id="999810"/>
    <lineage>
        <taxon>Eukaryota</taxon>
        <taxon>Fungi</taxon>
        <taxon>Dikarya</taxon>
        <taxon>Ascomycota</taxon>
        <taxon>Pezizomycotina</taxon>
        <taxon>Leotiomycetes</taxon>
        <taxon>Helotiales</taxon>
        <taxon>Sclerotiniaceae</taxon>
        <taxon>Botrytis</taxon>
    </lineage>
</organism>
<reference evidence="2" key="1">
    <citation type="journal article" date="2011" name="PLoS Genet.">
        <title>Genomic analysis of the necrotrophic fungal pathogens Sclerotinia sclerotiorum and Botrytis cinerea.</title>
        <authorList>
            <person name="Amselem J."/>
            <person name="Cuomo C.A."/>
            <person name="van Kan J.A."/>
            <person name="Viaud M."/>
            <person name="Benito E.P."/>
            <person name="Couloux A."/>
            <person name="Coutinho P.M."/>
            <person name="de Vries R.P."/>
            <person name="Dyer P.S."/>
            <person name="Fillinger S."/>
            <person name="Fournier E."/>
            <person name="Gout L."/>
            <person name="Hahn M."/>
            <person name="Kohn L."/>
            <person name="Lapalu N."/>
            <person name="Plummer K.M."/>
            <person name="Pradier J.M."/>
            <person name="Quevillon E."/>
            <person name="Sharon A."/>
            <person name="Simon A."/>
            <person name="ten Have A."/>
            <person name="Tudzynski B."/>
            <person name="Tudzynski P."/>
            <person name="Wincker P."/>
            <person name="Andrew M."/>
            <person name="Anthouard V."/>
            <person name="Beever R.E."/>
            <person name="Beffa R."/>
            <person name="Benoit I."/>
            <person name="Bouzid O."/>
            <person name="Brault B."/>
            <person name="Chen Z."/>
            <person name="Choquer M."/>
            <person name="Collemare J."/>
            <person name="Cotton P."/>
            <person name="Danchin E.G."/>
            <person name="Da Silva C."/>
            <person name="Gautier A."/>
            <person name="Giraud C."/>
            <person name="Giraud T."/>
            <person name="Gonzalez C."/>
            <person name="Grossetete S."/>
            <person name="Guldener U."/>
            <person name="Henrissat B."/>
            <person name="Howlett B.J."/>
            <person name="Kodira C."/>
            <person name="Kretschmer M."/>
            <person name="Lappartient A."/>
            <person name="Leroch M."/>
            <person name="Levis C."/>
            <person name="Mauceli E."/>
            <person name="Neuveglise C."/>
            <person name="Oeser B."/>
            <person name="Pearson M."/>
            <person name="Poulain J."/>
            <person name="Poussereau N."/>
            <person name="Quesneville H."/>
            <person name="Rascle C."/>
            <person name="Schumacher J."/>
            <person name="Segurens B."/>
            <person name="Sexton A."/>
            <person name="Silva E."/>
            <person name="Sirven C."/>
            <person name="Soanes D.M."/>
            <person name="Talbot N.J."/>
            <person name="Templeton M."/>
            <person name="Yandava C."/>
            <person name="Yarden O."/>
            <person name="Zeng Q."/>
            <person name="Rollins J.A."/>
            <person name="Lebrun M.H."/>
            <person name="Dickman M."/>
        </authorList>
    </citation>
    <scope>NUCLEOTIDE SEQUENCE [LARGE SCALE GENOMIC DNA]</scope>
    <source>
        <strain evidence="2">T4</strain>
    </source>
</reference>
<proteinExistence type="predicted"/>